<reference evidence="3 4" key="1">
    <citation type="submission" date="2019-09" db="EMBL/GenBank/DDBJ databases">
        <title>Phylogeny of genus Pseudoclavibacter and closely related genus.</title>
        <authorList>
            <person name="Li Y."/>
        </authorList>
    </citation>
    <scope>NUCLEOTIDE SEQUENCE [LARGE SCALE GENOMIC DNA]</scope>
    <source>
        <strain evidence="3 4">JCM 16921</strain>
    </source>
</reference>
<evidence type="ECO:0000313" key="3">
    <source>
        <dbReference type="EMBL" id="KAB1633713.1"/>
    </source>
</evidence>
<keyword evidence="2" id="KW-1133">Transmembrane helix</keyword>
<feature type="region of interest" description="Disordered" evidence="1">
    <location>
        <begin position="1"/>
        <end position="22"/>
    </location>
</feature>
<evidence type="ECO:0000256" key="1">
    <source>
        <dbReference type="SAM" id="MobiDB-lite"/>
    </source>
</evidence>
<dbReference type="OrthoDB" id="9899833at2"/>
<feature type="transmembrane region" description="Helical" evidence="2">
    <location>
        <begin position="55"/>
        <end position="79"/>
    </location>
</feature>
<accession>A0A7C8FLW8</accession>
<evidence type="ECO:0000256" key="2">
    <source>
        <dbReference type="SAM" id="Phobius"/>
    </source>
</evidence>
<dbReference type="InterPro" id="IPR017195">
    <property type="entry name" value="ABC_thiamin-permease_prd"/>
</dbReference>
<name>A0A7C8FLW8_9MICO</name>
<dbReference type="EMBL" id="WBKA01000001">
    <property type="protein sequence ID" value="KAB1633713.1"/>
    <property type="molecule type" value="Genomic_DNA"/>
</dbReference>
<feature type="transmembrane region" description="Helical" evidence="2">
    <location>
        <begin position="110"/>
        <end position="127"/>
    </location>
</feature>
<proteinExistence type="predicted"/>
<protein>
    <recommendedName>
        <fullName evidence="5">ECF transporter S component</fullName>
    </recommendedName>
</protein>
<comment type="caution">
    <text evidence="3">The sequence shown here is derived from an EMBL/GenBank/DDBJ whole genome shotgun (WGS) entry which is preliminary data.</text>
</comment>
<feature type="transmembrane region" description="Helical" evidence="2">
    <location>
        <begin position="32"/>
        <end position="49"/>
    </location>
</feature>
<keyword evidence="2" id="KW-0812">Transmembrane</keyword>
<feature type="transmembrane region" description="Helical" evidence="2">
    <location>
        <begin position="86"/>
        <end position="104"/>
    </location>
</feature>
<dbReference type="Proteomes" id="UP000481339">
    <property type="component" value="Unassembled WGS sequence"/>
</dbReference>
<organism evidence="3 4">
    <name type="scientific">Pseudoclavibacter caeni</name>
    <dbReference type="NCBI Taxonomy" id="908846"/>
    <lineage>
        <taxon>Bacteria</taxon>
        <taxon>Bacillati</taxon>
        <taxon>Actinomycetota</taxon>
        <taxon>Actinomycetes</taxon>
        <taxon>Micrococcales</taxon>
        <taxon>Microbacteriaceae</taxon>
        <taxon>Pseudoclavibacter</taxon>
    </lineage>
</organism>
<feature type="transmembrane region" description="Helical" evidence="2">
    <location>
        <begin position="134"/>
        <end position="155"/>
    </location>
</feature>
<evidence type="ECO:0008006" key="5">
    <source>
        <dbReference type="Google" id="ProtNLM"/>
    </source>
</evidence>
<dbReference type="Pfam" id="PF09819">
    <property type="entry name" value="ABC_cobalt"/>
    <property type="match status" value="1"/>
</dbReference>
<keyword evidence="2" id="KW-0472">Membrane</keyword>
<dbReference type="AlphaFoldDB" id="A0A7C8FLW8"/>
<keyword evidence="4" id="KW-1185">Reference proteome</keyword>
<evidence type="ECO:0000313" key="4">
    <source>
        <dbReference type="Proteomes" id="UP000481339"/>
    </source>
</evidence>
<gene>
    <name evidence="3" type="ORF">F8O02_01960</name>
</gene>
<feature type="transmembrane region" description="Helical" evidence="2">
    <location>
        <begin position="167"/>
        <end position="192"/>
    </location>
</feature>
<sequence length="202" mass="20819">MHMNDAPELTQPTRPTQAGRPGGVWHWTTRELLVAATIGALGAALTAATKAAATALYAISPVLAAPMTGTALFVGVLAASLIRRPGAALVAGAVAAIVVTPFGGFNPRNLVAAAVVAIAVELAALVSRYRMLTWYGVLLAALLNGAFLLSIHWLVWRMSQMVPALQIGTAVSLVGAQIVWAALGVVVARMLARAGVHVSTSR</sequence>